<dbReference type="EMBL" id="ASPP01001274">
    <property type="protein sequence ID" value="ETO35796.1"/>
    <property type="molecule type" value="Genomic_DNA"/>
</dbReference>
<protein>
    <submittedName>
        <fullName evidence="3">Uncharacterized protein</fullName>
    </submittedName>
</protein>
<dbReference type="AlphaFoldDB" id="X6PC95"/>
<evidence type="ECO:0000256" key="2">
    <source>
        <dbReference type="SAM" id="Phobius"/>
    </source>
</evidence>
<organism evidence="3 4">
    <name type="scientific">Reticulomyxa filosa</name>
    <dbReference type="NCBI Taxonomy" id="46433"/>
    <lineage>
        <taxon>Eukaryota</taxon>
        <taxon>Sar</taxon>
        <taxon>Rhizaria</taxon>
        <taxon>Retaria</taxon>
        <taxon>Foraminifera</taxon>
        <taxon>Monothalamids</taxon>
        <taxon>Reticulomyxidae</taxon>
        <taxon>Reticulomyxa</taxon>
    </lineage>
</organism>
<keyword evidence="2" id="KW-0812">Transmembrane</keyword>
<proteinExistence type="predicted"/>
<keyword evidence="2" id="KW-1133">Transmembrane helix</keyword>
<feature type="transmembrane region" description="Helical" evidence="2">
    <location>
        <begin position="693"/>
        <end position="711"/>
    </location>
</feature>
<evidence type="ECO:0000313" key="4">
    <source>
        <dbReference type="Proteomes" id="UP000023152"/>
    </source>
</evidence>
<reference evidence="3 4" key="1">
    <citation type="journal article" date="2013" name="Curr. Biol.">
        <title>The Genome of the Foraminiferan Reticulomyxa filosa.</title>
        <authorList>
            <person name="Glockner G."/>
            <person name="Hulsmann N."/>
            <person name="Schleicher M."/>
            <person name="Noegel A.A."/>
            <person name="Eichinger L."/>
            <person name="Gallinger C."/>
            <person name="Pawlowski J."/>
            <person name="Sierra R."/>
            <person name="Euteneuer U."/>
            <person name="Pillet L."/>
            <person name="Moustafa A."/>
            <person name="Platzer M."/>
            <person name="Groth M."/>
            <person name="Szafranski K."/>
            <person name="Schliwa M."/>
        </authorList>
    </citation>
    <scope>NUCLEOTIDE SEQUENCE [LARGE SCALE GENOMIC DNA]</scope>
</reference>
<gene>
    <name evidence="3" type="ORF">RFI_01267</name>
</gene>
<feature type="region of interest" description="Disordered" evidence="1">
    <location>
        <begin position="437"/>
        <end position="464"/>
    </location>
</feature>
<feature type="compositionally biased region" description="Low complexity" evidence="1">
    <location>
        <begin position="724"/>
        <end position="738"/>
    </location>
</feature>
<feature type="transmembrane region" description="Helical" evidence="2">
    <location>
        <begin position="646"/>
        <end position="667"/>
    </location>
</feature>
<dbReference type="Proteomes" id="UP000023152">
    <property type="component" value="Unassembled WGS sequence"/>
</dbReference>
<sequence length="746" mass="85364">MQYTDVKCCFLYSEKKKIVVAAKENKLGYEKDIASCLHQWVWSDSSIPLLQIISDEKSQDSWDDNEDIKFIFAKNFDFITIGIVAHVNKSGWVSLDIFYNLFQNAMALYLVKYFKASKKKEAEEVGVTPKFENELLSLIFNRSAEVVTTYTRVWQIRSSQEERWRALDKNIESKAWVVLLGANKDTLNHFVQYWLYGNASSFLIASHNEALSPVSRDKSVTETDFEVKMLKLKTLQYYHMWIHMLHVDRDDDQSIQTSLKQYGNIVRTMSEDKDWRNSKPQPPIFLVVSDNADSKFFADCRRQIESWQMRNQQLFDVSASLLVMSVSFAITKDITTLQALSVDQRNMESLLCQVVEGDEATFQSFIEALLNQLAPFWTVQRQYNERYSLMDSLRAKLSQRKSLISGRKVAPEEIWSESTAINIDAVPLPSKVFLYLDDDEGGEYDEDDRDKEKEKEEESEEEATAILSKSIKVAPPPPPPSLLPPLPPKEIQISYEHLEDLVSPLSTKMSTHTALIQSPQSTDMLATGAKKSVHSKMEKSITDNIFADLENGFYLVCLYPLIMAMSICVTLPSCYLLLIFRMNKVEMDHKGVSRRQAVIEAETRQKRCQRVLWQILRSGLMFTYLVAVPLIITTIILPMAHFRNTIAIAVISTYIFSILLLQAFGTYRAFQSYSQRLQIHPYHQHQGGPTKSFLWNIGTIIALAFLCYEVYQLAVFASYTMSTSSSSSSSIDTSSSSTKAYQHLNG</sequence>
<feature type="transmembrane region" description="Helical" evidence="2">
    <location>
        <begin position="553"/>
        <end position="580"/>
    </location>
</feature>
<comment type="caution">
    <text evidence="3">The sequence shown here is derived from an EMBL/GenBank/DDBJ whole genome shotgun (WGS) entry which is preliminary data.</text>
</comment>
<name>X6PC95_RETFI</name>
<feature type="compositionally biased region" description="Acidic residues" evidence="1">
    <location>
        <begin position="437"/>
        <end position="449"/>
    </location>
</feature>
<accession>X6PC95</accession>
<evidence type="ECO:0000313" key="3">
    <source>
        <dbReference type="EMBL" id="ETO35796.1"/>
    </source>
</evidence>
<feature type="transmembrane region" description="Helical" evidence="2">
    <location>
        <begin position="619"/>
        <end position="640"/>
    </location>
</feature>
<evidence type="ECO:0000256" key="1">
    <source>
        <dbReference type="SAM" id="MobiDB-lite"/>
    </source>
</evidence>
<keyword evidence="4" id="KW-1185">Reference proteome</keyword>
<feature type="region of interest" description="Disordered" evidence="1">
    <location>
        <begin position="724"/>
        <end position="746"/>
    </location>
</feature>
<keyword evidence="2" id="KW-0472">Membrane</keyword>